<dbReference type="EMBL" id="PHWZ01000120">
    <property type="protein sequence ID" value="TEY68305.1"/>
    <property type="molecule type" value="Genomic_DNA"/>
</dbReference>
<feature type="signal peptide" evidence="1">
    <location>
        <begin position="1"/>
        <end position="22"/>
    </location>
</feature>
<gene>
    <name evidence="2" type="ORF">BOTCAL_0120g00020</name>
</gene>
<name>A0A4Y8D6V2_9HELO</name>
<evidence type="ECO:0000313" key="2">
    <source>
        <dbReference type="EMBL" id="TEY68305.1"/>
    </source>
</evidence>
<protein>
    <submittedName>
        <fullName evidence="2">Uncharacterized protein</fullName>
    </submittedName>
</protein>
<comment type="caution">
    <text evidence="2">The sequence shown here is derived from an EMBL/GenBank/DDBJ whole genome shotgun (WGS) entry which is preliminary data.</text>
</comment>
<dbReference type="AlphaFoldDB" id="A0A4Y8D6V2"/>
<evidence type="ECO:0000313" key="3">
    <source>
        <dbReference type="Proteomes" id="UP000297299"/>
    </source>
</evidence>
<proteinExistence type="predicted"/>
<keyword evidence="1" id="KW-0732">Signal</keyword>
<reference evidence="2 3" key="1">
    <citation type="submission" date="2017-11" db="EMBL/GenBank/DDBJ databases">
        <title>Comparative genomics of Botrytis spp.</title>
        <authorList>
            <person name="Valero-Jimenez C.A."/>
            <person name="Tapia P."/>
            <person name="Veloso J."/>
            <person name="Silva-Moreno E."/>
            <person name="Staats M."/>
            <person name="Valdes J.H."/>
            <person name="Van Kan J.A.L."/>
        </authorList>
    </citation>
    <scope>NUCLEOTIDE SEQUENCE [LARGE SCALE GENOMIC DNA]</scope>
    <source>
        <strain evidence="2 3">MUCL2830</strain>
    </source>
</reference>
<dbReference type="Proteomes" id="UP000297299">
    <property type="component" value="Unassembled WGS sequence"/>
</dbReference>
<dbReference type="STRING" id="38488.A0A4Y8D6V2"/>
<organism evidence="2 3">
    <name type="scientific">Botryotinia calthae</name>
    <dbReference type="NCBI Taxonomy" id="38488"/>
    <lineage>
        <taxon>Eukaryota</taxon>
        <taxon>Fungi</taxon>
        <taxon>Dikarya</taxon>
        <taxon>Ascomycota</taxon>
        <taxon>Pezizomycotina</taxon>
        <taxon>Leotiomycetes</taxon>
        <taxon>Helotiales</taxon>
        <taxon>Sclerotiniaceae</taxon>
        <taxon>Botryotinia</taxon>
    </lineage>
</organism>
<keyword evidence="3" id="KW-1185">Reference proteome</keyword>
<feature type="chain" id="PRO_5021288737" evidence="1">
    <location>
        <begin position="23"/>
        <end position="185"/>
    </location>
</feature>
<accession>A0A4Y8D6V2</accession>
<sequence length="185" mass="19166">MKFTAISTFLLVGLAFSDSALSYASPHVHRHLHRRALGVRASNIAPSPEIANLKNAPAPTLLALLPHQNNTNNDTTAPNINAQLTLTAVPANTTTVLVSSTSTGPAPTGTAAAIGGIQPPNVATTTDPDRPFSVNGNTFTDIEDAVDRSCAIQHNACADAINNEELSDVDISDCDTQLSKCVAAG</sequence>
<dbReference type="OrthoDB" id="2507450at2759"/>
<evidence type="ECO:0000256" key="1">
    <source>
        <dbReference type="SAM" id="SignalP"/>
    </source>
</evidence>